<proteinExistence type="predicted"/>
<organism evidence="2 3">
    <name type="scientific">Sphagnum jensenii</name>
    <dbReference type="NCBI Taxonomy" id="128206"/>
    <lineage>
        <taxon>Eukaryota</taxon>
        <taxon>Viridiplantae</taxon>
        <taxon>Streptophyta</taxon>
        <taxon>Embryophyta</taxon>
        <taxon>Bryophyta</taxon>
        <taxon>Sphagnophytina</taxon>
        <taxon>Sphagnopsida</taxon>
        <taxon>Sphagnales</taxon>
        <taxon>Sphagnaceae</taxon>
        <taxon>Sphagnum</taxon>
    </lineage>
</organism>
<sequence length="127" mass="13821">MTDHSEAAVFNEHRNNNGAAGPTKLPVSSSLQGLEALNSETVDLEHIPLDEVFEQLRCSKEGLTTEEGEIRLEIFGFNKLEEKPNAKGMDPPFTISVGFCISMIPLSCGNYPRGVQAGFDHKTTTVA</sequence>
<gene>
    <name evidence="2" type="ORF">CSSPJE1EN2_LOCUS9158</name>
</gene>
<evidence type="ECO:0000313" key="2">
    <source>
        <dbReference type="EMBL" id="CAK9866163.1"/>
    </source>
</evidence>
<reference evidence="2" key="1">
    <citation type="submission" date="2024-03" db="EMBL/GenBank/DDBJ databases">
        <authorList>
            <consortium name="ELIXIR-Norway"/>
            <consortium name="Elixir Norway"/>
        </authorList>
    </citation>
    <scope>NUCLEOTIDE SEQUENCE</scope>
</reference>
<name>A0ABP1AUA2_9BRYO</name>
<dbReference type="Proteomes" id="UP001497522">
    <property type="component" value="Chromosome 16"/>
</dbReference>
<accession>A0ABP1AUA2</accession>
<protein>
    <recommendedName>
        <fullName evidence="1">Cation-transporting P-type ATPase N-terminal domain-containing protein</fullName>
    </recommendedName>
</protein>
<feature type="domain" description="Cation-transporting P-type ATPase N-terminal" evidence="1">
    <location>
        <begin position="46"/>
        <end position="84"/>
    </location>
</feature>
<dbReference type="Pfam" id="PF00690">
    <property type="entry name" value="Cation_ATPase_N"/>
    <property type="match status" value="1"/>
</dbReference>
<evidence type="ECO:0000313" key="3">
    <source>
        <dbReference type="Proteomes" id="UP001497522"/>
    </source>
</evidence>
<evidence type="ECO:0000259" key="1">
    <source>
        <dbReference type="Pfam" id="PF00690"/>
    </source>
</evidence>
<keyword evidence="3" id="KW-1185">Reference proteome</keyword>
<dbReference type="EMBL" id="OZ023717">
    <property type="protein sequence ID" value="CAK9866163.1"/>
    <property type="molecule type" value="Genomic_DNA"/>
</dbReference>
<dbReference type="InterPro" id="IPR004014">
    <property type="entry name" value="ATPase_P-typ_cation-transptr_N"/>
</dbReference>
<dbReference type="InterPro" id="IPR023298">
    <property type="entry name" value="ATPase_P-typ_TM_dom_sf"/>
</dbReference>
<dbReference type="SUPFAM" id="SSF81665">
    <property type="entry name" value="Calcium ATPase, transmembrane domain M"/>
    <property type="match status" value="1"/>
</dbReference>